<feature type="transmembrane region" description="Helical" evidence="2">
    <location>
        <begin position="7"/>
        <end position="26"/>
    </location>
</feature>
<feature type="transmembrane region" description="Helical" evidence="2">
    <location>
        <begin position="68"/>
        <end position="87"/>
    </location>
</feature>
<dbReference type="AlphaFoldDB" id="A0A6G6GN13"/>
<dbReference type="Proteomes" id="UP000505306">
    <property type="component" value="Chromosome"/>
</dbReference>
<feature type="compositionally biased region" description="Polar residues" evidence="1">
    <location>
        <begin position="127"/>
        <end position="140"/>
    </location>
</feature>
<keyword evidence="2" id="KW-0472">Membrane</keyword>
<gene>
    <name evidence="3" type="ORF">G5B37_10315</name>
</gene>
<keyword evidence="2" id="KW-1133">Transmembrane helix</keyword>
<dbReference type="InterPro" id="IPR046166">
    <property type="entry name" value="DUF6168"/>
</dbReference>
<dbReference type="Pfam" id="PF19665">
    <property type="entry name" value="DUF6168"/>
    <property type="match status" value="1"/>
</dbReference>
<sequence length="146" mass="16764">MQRNFQFLAILLLALVLVFGVHIFVLNVQEYPLFDNKIIRSYAVNFVLAGVILFFVERNMKDGSAKGGFIFFAGSLLKFLVFFIVFYPSYTADGKMETIEFTTFFVPYALCLILEVYHLGKQLNNQSFSEENNSDKPTTISEKKKN</sequence>
<dbReference type="KEGG" id="mgel:G5B37_10315"/>
<keyword evidence="4" id="KW-1185">Reference proteome</keyword>
<evidence type="ECO:0000313" key="3">
    <source>
        <dbReference type="EMBL" id="QIE59942.1"/>
    </source>
</evidence>
<protein>
    <submittedName>
        <fullName evidence="3">Uncharacterized protein</fullName>
    </submittedName>
</protein>
<feature type="transmembrane region" description="Helical" evidence="2">
    <location>
        <begin position="38"/>
        <end position="56"/>
    </location>
</feature>
<dbReference type="EMBL" id="CP049057">
    <property type="protein sequence ID" value="QIE59942.1"/>
    <property type="molecule type" value="Genomic_DNA"/>
</dbReference>
<dbReference type="RefSeq" id="WP_164679954.1">
    <property type="nucleotide sequence ID" value="NZ_CP049057.1"/>
</dbReference>
<feature type="transmembrane region" description="Helical" evidence="2">
    <location>
        <begin position="99"/>
        <end position="117"/>
    </location>
</feature>
<organism evidence="3 4">
    <name type="scientific">Rasiella rasia</name>
    <dbReference type="NCBI Taxonomy" id="2744027"/>
    <lineage>
        <taxon>Bacteria</taxon>
        <taxon>Pseudomonadati</taxon>
        <taxon>Bacteroidota</taxon>
        <taxon>Flavobacteriia</taxon>
        <taxon>Flavobacteriales</taxon>
        <taxon>Flavobacteriaceae</taxon>
        <taxon>Rasiella</taxon>
    </lineage>
</organism>
<evidence type="ECO:0000313" key="4">
    <source>
        <dbReference type="Proteomes" id="UP000505306"/>
    </source>
</evidence>
<keyword evidence="2" id="KW-0812">Transmembrane</keyword>
<evidence type="ECO:0000256" key="2">
    <source>
        <dbReference type="SAM" id="Phobius"/>
    </source>
</evidence>
<evidence type="ECO:0000256" key="1">
    <source>
        <dbReference type="SAM" id="MobiDB-lite"/>
    </source>
</evidence>
<accession>A0A6G6GN13</accession>
<feature type="region of interest" description="Disordered" evidence="1">
    <location>
        <begin position="127"/>
        <end position="146"/>
    </location>
</feature>
<name>A0A6G6GN13_9FLAO</name>
<proteinExistence type="predicted"/>
<reference evidence="3 4" key="1">
    <citation type="submission" date="2020-02" db="EMBL/GenBank/DDBJ databases">
        <title>Complete genome sequence of Flavobacteriaceae bacterium.</title>
        <authorList>
            <person name="Kim S.-J."/>
            <person name="Kim Y.-S."/>
            <person name="Kim K.-H."/>
        </authorList>
    </citation>
    <scope>NUCLEOTIDE SEQUENCE [LARGE SCALE GENOMIC DNA]</scope>
    <source>
        <strain evidence="3 4">RR4-40</strain>
    </source>
</reference>